<feature type="region of interest" description="Disordered" evidence="3">
    <location>
        <begin position="161"/>
        <end position="195"/>
    </location>
</feature>
<keyword evidence="1" id="KW-0677">Repeat</keyword>
<dbReference type="Proteomes" id="UP000823046">
    <property type="component" value="Unassembled WGS sequence"/>
</dbReference>
<feature type="repeat" description="RCC1" evidence="2">
    <location>
        <begin position="255"/>
        <end position="311"/>
    </location>
</feature>
<accession>A0ABQ7J9Q7</accession>
<evidence type="ECO:0000313" key="4">
    <source>
        <dbReference type="EMBL" id="KAF8820738.1"/>
    </source>
</evidence>
<dbReference type="EMBL" id="JADAQX010000313">
    <property type="protein sequence ID" value="KAF8820738.1"/>
    <property type="molecule type" value="Genomic_DNA"/>
</dbReference>
<comment type="caution">
    <text evidence="4">The sequence shown here is derived from an EMBL/GenBank/DDBJ whole genome shotgun (WGS) entry which is preliminary data.</text>
</comment>
<dbReference type="Gene3D" id="2.130.10.30">
    <property type="entry name" value="Regulator of chromosome condensation 1/beta-lactamase-inhibitor protein II"/>
    <property type="match status" value="2"/>
</dbReference>
<feature type="compositionally biased region" description="Polar residues" evidence="3">
    <location>
        <begin position="161"/>
        <end position="174"/>
    </location>
</feature>
<sequence>MFFASRKFLPLGVAAIGNISLFFPVLFTRDSPKSRCKQSVYMWGNCNGIPGGFSNDIREPLKIPWFEETPFEWKAIHFGPHFGAAVNGKGEMYLWGSFLDDRNERVFVDPFQLEIGGSIIDAQNSVFSPLKTKAKVIKSTIYGLTVHIWEDVKEILEWQNSRKSRNTSQGSSKMAGNEAIKHSSPSSSPSPSDSNLVALENQRLSSTTDNSSDRSLYALHYHLLKGFPSNSWFSNRRIASISVGHAHAAFITNTGELFCCGDNSYGQCGQNPVTDGSIPFHSPKQVEFRYPVAAIKKAACGAKHTLVQDKDGRVHSFGDDSKIQLLLGDTRSRAPVKADHSVYQKPALPPVSNSRAAVSYAAFEKHYQHSPVKILDPPAYSKTDPLPQILDIFAGAEFSLLKYRDISTGSSFDKEANSLFCGGENMYGQCGRILNKQQQSLASVRLPLRTMNTITSCGSNHCITNIFPDLLFGWGFNNHGQIGPGPLLVNPPARLVLHKNPLSPDSRDSAIPVSSNASGGSSLKQSLNVVLLSCGFNNSAAVVEGTEVYVK</sequence>
<dbReference type="SUPFAM" id="SSF50985">
    <property type="entry name" value="RCC1/BLIP-II"/>
    <property type="match status" value="1"/>
</dbReference>
<proteinExistence type="predicted"/>
<organism evidence="4 5">
    <name type="scientific">Cardiosporidium cionae</name>
    <dbReference type="NCBI Taxonomy" id="476202"/>
    <lineage>
        <taxon>Eukaryota</taxon>
        <taxon>Sar</taxon>
        <taxon>Alveolata</taxon>
        <taxon>Apicomplexa</taxon>
        <taxon>Aconoidasida</taxon>
        <taxon>Nephromycida</taxon>
        <taxon>Cardiosporidium</taxon>
    </lineage>
</organism>
<dbReference type="InterPro" id="IPR000408">
    <property type="entry name" value="Reg_chr_condens"/>
</dbReference>
<evidence type="ECO:0000256" key="2">
    <source>
        <dbReference type="PROSITE-ProRule" id="PRU00235"/>
    </source>
</evidence>
<name>A0ABQ7J9Q7_9APIC</name>
<gene>
    <name evidence="4" type="ORF">IE077_002856</name>
</gene>
<evidence type="ECO:0000256" key="1">
    <source>
        <dbReference type="ARBA" id="ARBA00022737"/>
    </source>
</evidence>
<keyword evidence="5" id="KW-1185">Reference proteome</keyword>
<dbReference type="PANTHER" id="PTHR22870:SF470">
    <property type="entry name" value="BTB DOMAIN-CONTAINING PROTEIN"/>
    <property type="match status" value="1"/>
</dbReference>
<dbReference type="InterPro" id="IPR009091">
    <property type="entry name" value="RCC1/BLIP-II"/>
</dbReference>
<reference evidence="4 5" key="1">
    <citation type="journal article" date="2020" name="bioRxiv">
        <title>Metabolic contributions of an alphaproteobacterial endosymbiont in the apicomplexan Cardiosporidium cionae.</title>
        <authorList>
            <person name="Hunter E.S."/>
            <person name="Paight C.J."/>
            <person name="Lane C.E."/>
        </authorList>
    </citation>
    <scope>NUCLEOTIDE SEQUENCE [LARGE SCALE GENOMIC DNA]</scope>
    <source>
        <strain evidence="4">ESH_2018</strain>
    </source>
</reference>
<feature type="compositionally biased region" description="Low complexity" evidence="3">
    <location>
        <begin position="183"/>
        <end position="194"/>
    </location>
</feature>
<dbReference type="Pfam" id="PF13540">
    <property type="entry name" value="RCC1_2"/>
    <property type="match status" value="1"/>
</dbReference>
<dbReference type="InterPro" id="IPR051210">
    <property type="entry name" value="Ub_ligase/GEF_domain"/>
</dbReference>
<evidence type="ECO:0000256" key="3">
    <source>
        <dbReference type="SAM" id="MobiDB-lite"/>
    </source>
</evidence>
<dbReference type="PANTHER" id="PTHR22870">
    <property type="entry name" value="REGULATOR OF CHROMOSOME CONDENSATION"/>
    <property type="match status" value="1"/>
</dbReference>
<evidence type="ECO:0000313" key="5">
    <source>
        <dbReference type="Proteomes" id="UP000823046"/>
    </source>
</evidence>
<dbReference type="PROSITE" id="PS50012">
    <property type="entry name" value="RCC1_3"/>
    <property type="match status" value="1"/>
</dbReference>
<protein>
    <submittedName>
        <fullName evidence="4">Regulator of chromosome condensation (RCC1) repeat-containing protein</fullName>
    </submittedName>
</protein>